<dbReference type="Gene3D" id="2.40.50.140">
    <property type="entry name" value="Nucleic acid-binding proteins"/>
    <property type="match status" value="1"/>
</dbReference>
<dbReference type="InterPro" id="IPR012340">
    <property type="entry name" value="NA-bd_OB-fold"/>
</dbReference>
<keyword evidence="3 4" id="KW-0539">Nucleus</keyword>
<accession>A0A6A5ZQI6</accession>
<evidence type="ECO:0000313" key="6">
    <source>
        <dbReference type="Proteomes" id="UP000799770"/>
    </source>
</evidence>
<comment type="similarity">
    <text evidence="2 4">Belongs to the eukaryotic RPB8 RNA polymerase subunit family.</text>
</comment>
<comment type="function">
    <text evidence="4">DNA-dependent RNA polymerase catalyzes the transcription of DNA into RNA using the four ribonucleoside triphosphates as substrates. Common component of RNA polymerases I, II and III which synthesize ribosomal RNA precursors, mRNA precursors and many functional non-coding RNAs, and small RNAs, such as 5S rRNA and tRNAs, respectively.</text>
</comment>
<dbReference type="GO" id="GO:0005736">
    <property type="term" value="C:RNA polymerase I complex"/>
    <property type="evidence" value="ECO:0007669"/>
    <property type="project" value="TreeGrafter"/>
</dbReference>
<evidence type="ECO:0000313" key="5">
    <source>
        <dbReference type="EMBL" id="KAF2121405.1"/>
    </source>
</evidence>
<dbReference type="Proteomes" id="UP000799770">
    <property type="component" value="Unassembled WGS sequence"/>
</dbReference>
<dbReference type="EMBL" id="ML977312">
    <property type="protein sequence ID" value="KAF2121405.1"/>
    <property type="molecule type" value="Genomic_DNA"/>
</dbReference>
<dbReference type="PANTHER" id="PTHR10917:SF0">
    <property type="entry name" value="DNA-DIRECTED RNA POLYMERASES I, II, AND III SUBUNIT RPABC3"/>
    <property type="match status" value="1"/>
</dbReference>
<dbReference type="FunFam" id="2.40.50.140:FF:000191">
    <property type="entry name" value="DNA-directed RNA polymerases I, II, and III subunit RPABC3"/>
    <property type="match status" value="1"/>
</dbReference>
<dbReference type="SMART" id="SM00658">
    <property type="entry name" value="RPOL8c"/>
    <property type="match status" value="1"/>
</dbReference>
<dbReference type="Pfam" id="PF03870">
    <property type="entry name" value="RNA_pol_Rpb8"/>
    <property type="match status" value="1"/>
</dbReference>
<comment type="subcellular location">
    <subcellularLocation>
        <location evidence="1">Nucleus</location>
    </subcellularLocation>
</comment>
<dbReference type="PANTHER" id="PTHR10917">
    <property type="entry name" value="DNA-DIRECTED RNA POLYMERASES I, II, AND III SUBUNIT RPABC3"/>
    <property type="match status" value="1"/>
</dbReference>
<keyword evidence="5" id="KW-0804">Transcription</keyword>
<organism evidence="5 6">
    <name type="scientific">Lophiotrema nucula</name>
    <dbReference type="NCBI Taxonomy" id="690887"/>
    <lineage>
        <taxon>Eukaryota</taxon>
        <taxon>Fungi</taxon>
        <taxon>Dikarya</taxon>
        <taxon>Ascomycota</taxon>
        <taxon>Pezizomycotina</taxon>
        <taxon>Dothideomycetes</taxon>
        <taxon>Pleosporomycetidae</taxon>
        <taxon>Pleosporales</taxon>
        <taxon>Lophiotremataceae</taxon>
        <taxon>Lophiotrema</taxon>
    </lineage>
</organism>
<reference evidence="5" key="1">
    <citation type="journal article" date="2020" name="Stud. Mycol.">
        <title>101 Dothideomycetes genomes: a test case for predicting lifestyles and emergence of pathogens.</title>
        <authorList>
            <person name="Haridas S."/>
            <person name="Albert R."/>
            <person name="Binder M."/>
            <person name="Bloem J."/>
            <person name="Labutti K."/>
            <person name="Salamov A."/>
            <person name="Andreopoulos B."/>
            <person name="Baker S."/>
            <person name="Barry K."/>
            <person name="Bills G."/>
            <person name="Bluhm B."/>
            <person name="Cannon C."/>
            <person name="Castanera R."/>
            <person name="Culley D."/>
            <person name="Daum C."/>
            <person name="Ezra D."/>
            <person name="Gonzalez J."/>
            <person name="Henrissat B."/>
            <person name="Kuo A."/>
            <person name="Liang C."/>
            <person name="Lipzen A."/>
            <person name="Lutzoni F."/>
            <person name="Magnuson J."/>
            <person name="Mondo S."/>
            <person name="Nolan M."/>
            <person name="Ohm R."/>
            <person name="Pangilinan J."/>
            <person name="Park H.-J."/>
            <person name="Ramirez L."/>
            <person name="Alfaro M."/>
            <person name="Sun H."/>
            <person name="Tritt A."/>
            <person name="Yoshinaga Y."/>
            <person name="Zwiers L.-H."/>
            <person name="Turgeon B."/>
            <person name="Goodwin S."/>
            <person name="Spatafora J."/>
            <person name="Crous P."/>
            <person name="Grigoriev I."/>
        </authorList>
    </citation>
    <scope>NUCLEOTIDE SEQUENCE</scope>
    <source>
        <strain evidence="5">CBS 627.86</strain>
    </source>
</reference>
<dbReference type="GO" id="GO:0003899">
    <property type="term" value="F:DNA-directed RNA polymerase activity"/>
    <property type="evidence" value="ECO:0007669"/>
    <property type="project" value="UniProtKB-UniRule"/>
</dbReference>
<dbReference type="GO" id="GO:0005665">
    <property type="term" value="C:RNA polymerase II, core complex"/>
    <property type="evidence" value="ECO:0007669"/>
    <property type="project" value="UniProtKB-UniRule"/>
</dbReference>
<sequence>MSDSTLFESTFTITDVNSEKYDRVSRLSGTSTGDDSNSTTLTLDINHDLFPVTAGEPLTVMLAESLSLDGKKDEGKGWRDLDRPGAETTLADMWEYVCYGRVYKFEDGGDGGMIKVYASFGGLLLYLQGPAQKLARVRMDNIYLLCKK</sequence>
<gene>
    <name evidence="5" type="ORF">BDV96DRAFT_640797</name>
</gene>
<dbReference type="InterPro" id="IPR005570">
    <property type="entry name" value="RPABC3"/>
</dbReference>
<proteinExistence type="inferred from homology"/>
<keyword evidence="5" id="KW-0240">DNA-directed RNA polymerase</keyword>
<protein>
    <recommendedName>
        <fullName evidence="4">DNA-directed RNA polymerases I, II, and III subunit RPABC3</fullName>
    </recommendedName>
</protein>
<dbReference type="AlphaFoldDB" id="A0A6A5ZQI6"/>
<dbReference type="GO" id="GO:0005666">
    <property type="term" value="C:RNA polymerase III complex"/>
    <property type="evidence" value="ECO:0007669"/>
    <property type="project" value="TreeGrafter"/>
</dbReference>
<dbReference type="GO" id="GO:0006351">
    <property type="term" value="P:DNA-templated transcription"/>
    <property type="evidence" value="ECO:0007669"/>
    <property type="project" value="UniProtKB-UniRule"/>
</dbReference>
<name>A0A6A5ZQI6_9PLEO</name>
<keyword evidence="6" id="KW-1185">Reference proteome</keyword>
<dbReference type="OrthoDB" id="20018at2759"/>
<dbReference type="SUPFAM" id="SSF50249">
    <property type="entry name" value="Nucleic acid-binding proteins"/>
    <property type="match status" value="1"/>
</dbReference>
<dbReference type="PIRSF" id="PIRSF000779">
    <property type="entry name" value="RNA_pol_Rpb8"/>
    <property type="match status" value="1"/>
</dbReference>
<evidence type="ECO:0000256" key="3">
    <source>
        <dbReference type="ARBA" id="ARBA00023242"/>
    </source>
</evidence>
<evidence type="ECO:0000256" key="4">
    <source>
        <dbReference type="PIRNR" id="PIRNR000779"/>
    </source>
</evidence>
<evidence type="ECO:0000256" key="1">
    <source>
        <dbReference type="ARBA" id="ARBA00004123"/>
    </source>
</evidence>
<evidence type="ECO:0000256" key="2">
    <source>
        <dbReference type="ARBA" id="ARBA00008912"/>
    </source>
</evidence>